<evidence type="ECO:0000256" key="2">
    <source>
        <dbReference type="ARBA" id="ARBA00022603"/>
    </source>
</evidence>
<dbReference type="PANTHER" id="PTHR10815:SF13">
    <property type="entry name" value="METHYLATED-DNA--PROTEIN-CYSTEINE METHYLTRANSFERASE"/>
    <property type="match status" value="1"/>
</dbReference>
<dbReference type="Gene3D" id="3.30.160.70">
    <property type="entry name" value="Methylated DNA-protein cysteine methyltransferase domain"/>
    <property type="match status" value="1"/>
</dbReference>
<dbReference type="InterPro" id="IPR036631">
    <property type="entry name" value="MGMT_N_sf"/>
</dbReference>
<comment type="catalytic activity">
    <reaction evidence="1">
        <text>a 4-O-methyl-thymidine in DNA + L-cysteinyl-[protein] = a thymidine in DNA + S-methyl-L-cysteinyl-[protein]</text>
        <dbReference type="Rhea" id="RHEA:53428"/>
        <dbReference type="Rhea" id="RHEA-COMP:10131"/>
        <dbReference type="Rhea" id="RHEA-COMP:10132"/>
        <dbReference type="Rhea" id="RHEA-COMP:13555"/>
        <dbReference type="Rhea" id="RHEA-COMP:13556"/>
        <dbReference type="ChEBI" id="CHEBI:29950"/>
        <dbReference type="ChEBI" id="CHEBI:82612"/>
        <dbReference type="ChEBI" id="CHEBI:137386"/>
        <dbReference type="ChEBI" id="CHEBI:137387"/>
        <dbReference type="EC" id="2.1.1.63"/>
    </reaction>
</comment>
<evidence type="ECO:0000313" key="8">
    <source>
        <dbReference type="EMBL" id="KHE42018.1"/>
    </source>
</evidence>
<dbReference type="EMBL" id="JRGF01000007">
    <property type="protein sequence ID" value="KHE42018.1"/>
    <property type="molecule type" value="Genomic_DNA"/>
</dbReference>
<dbReference type="InterPro" id="IPR001497">
    <property type="entry name" value="MethylDNA_cys_MeTrfase_AS"/>
</dbReference>
<dbReference type="InterPro" id="IPR014048">
    <property type="entry name" value="MethylDNA_cys_MeTrfase_DNA-bd"/>
</dbReference>
<dbReference type="SUPFAM" id="SSF46767">
    <property type="entry name" value="Methylated DNA-protein cysteine methyltransferase, C-terminal domain"/>
    <property type="match status" value="1"/>
</dbReference>
<evidence type="ECO:0000259" key="7">
    <source>
        <dbReference type="Pfam" id="PF01035"/>
    </source>
</evidence>
<evidence type="ECO:0000256" key="6">
    <source>
        <dbReference type="ARBA" id="ARBA00049348"/>
    </source>
</evidence>
<keyword evidence="9" id="KW-1185">Reference proteome</keyword>
<comment type="caution">
    <text evidence="8">The sequence shown here is derived from an EMBL/GenBank/DDBJ whole genome shotgun (WGS) entry which is preliminary data.</text>
</comment>
<sequence>MHLYNPSENGVVEYGFIDSPFGRCLAAFNYSGLCSFEFVDSEERAAAVLRRVWADSWVGRNRAFDRISFKELLYDGKNPLPLCFRSTTFQSAVWQALLRIAPGETMTYAEVAAAVGCPGAVRQVALAIAANRLAVAVPCHRVVCGDGGGGYRWGRERKKAIVDWERMAM</sequence>
<dbReference type="SUPFAM" id="SSF53155">
    <property type="entry name" value="Methylated DNA-protein cysteine methyltransferase domain"/>
    <property type="match status" value="1"/>
</dbReference>
<reference evidence="8 9" key="1">
    <citation type="submission" date="2014-09" db="EMBL/GenBank/DDBJ databases">
        <title>Alistipes sp. 627, sp. nov., a novel member of the family Rikenellaceae isolated from human faeces.</title>
        <authorList>
            <person name="Shkoporov A.N."/>
            <person name="Chaplin A.V."/>
            <person name="Motuzova O.V."/>
            <person name="Kafarskaia L.I."/>
            <person name="Khokhlova E.V."/>
            <person name="Efimov B.A."/>
        </authorList>
    </citation>
    <scope>NUCLEOTIDE SEQUENCE [LARGE SCALE GENOMIC DNA]</scope>
    <source>
        <strain evidence="8 9">627</strain>
    </source>
</reference>
<dbReference type="Proteomes" id="UP000030889">
    <property type="component" value="Unassembled WGS sequence"/>
</dbReference>
<accession>A0ABR4YJV0</accession>
<evidence type="ECO:0000256" key="3">
    <source>
        <dbReference type="ARBA" id="ARBA00022679"/>
    </source>
</evidence>
<proteinExistence type="predicted"/>
<dbReference type="PROSITE" id="PS00374">
    <property type="entry name" value="MGMT"/>
    <property type="match status" value="1"/>
</dbReference>
<dbReference type="InterPro" id="IPR036388">
    <property type="entry name" value="WH-like_DNA-bd_sf"/>
</dbReference>
<dbReference type="CDD" id="cd06445">
    <property type="entry name" value="ATase"/>
    <property type="match status" value="1"/>
</dbReference>
<dbReference type="Pfam" id="PF01035">
    <property type="entry name" value="DNA_binding_1"/>
    <property type="match status" value="1"/>
</dbReference>
<evidence type="ECO:0000256" key="5">
    <source>
        <dbReference type="ARBA" id="ARBA00023204"/>
    </source>
</evidence>
<dbReference type="PANTHER" id="PTHR10815">
    <property type="entry name" value="METHYLATED-DNA--PROTEIN-CYSTEINE METHYLTRANSFERASE"/>
    <property type="match status" value="1"/>
</dbReference>
<keyword evidence="4" id="KW-0227">DNA damage</keyword>
<evidence type="ECO:0000313" key="9">
    <source>
        <dbReference type="Proteomes" id="UP000030889"/>
    </source>
</evidence>
<organism evidence="8 9">
    <name type="scientific">Alistipes inops</name>
    <dbReference type="NCBI Taxonomy" id="1501391"/>
    <lineage>
        <taxon>Bacteria</taxon>
        <taxon>Pseudomonadati</taxon>
        <taxon>Bacteroidota</taxon>
        <taxon>Bacteroidia</taxon>
        <taxon>Bacteroidales</taxon>
        <taxon>Rikenellaceae</taxon>
        <taxon>Alistipes</taxon>
    </lineage>
</organism>
<keyword evidence="2" id="KW-0489">Methyltransferase</keyword>
<evidence type="ECO:0000256" key="1">
    <source>
        <dbReference type="ARBA" id="ARBA00001286"/>
    </source>
</evidence>
<name>A0ABR4YJV0_9BACT</name>
<evidence type="ECO:0000256" key="4">
    <source>
        <dbReference type="ARBA" id="ARBA00022763"/>
    </source>
</evidence>
<gene>
    <name evidence="8" type="ORF">LG35_07205</name>
</gene>
<feature type="domain" description="Methylated-DNA-[protein]-cysteine S-methyltransferase DNA binding" evidence="7">
    <location>
        <begin position="89"/>
        <end position="166"/>
    </location>
</feature>
<dbReference type="InterPro" id="IPR036217">
    <property type="entry name" value="MethylDNA_cys_MeTrfase_DNAb"/>
</dbReference>
<comment type="catalytic activity">
    <reaction evidence="6">
        <text>a 6-O-methyl-2'-deoxyguanosine in DNA + L-cysteinyl-[protein] = S-methyl-L-cysteinyl-[protein] + a 2'-deoxyguanosine in DNA</text>
        <dbReference type="Rhea" id="RHEA:24000"/>
        <dbReference type="Rhea" id="RHEA-COMP:10131"/>
        <dbReference type="Rhea" id="RHEA-COMP:10132"/>
        <dbReference type="Rhea" id="RHEA-COMP:11367"/>
        <dbReference type="Rhea" id="RHEA-COMP:11368"/>
        <dbReference type="ChEBI" id="CHEBI:29950"/>
        <dbReference type="ChEBI" id="CHEBI:82612"/>
        <dbReference type="ChEBI" id="CHEBI:85445"/>
        <dbReference type="ChEBI" id="CHEBI:85448"/>
        <dbReference type="EC" id="2.1.1.63"/>
    </reaction>
</comment>
<keyword evidence="5" id="KW-0234">DNA repair</keyword>
<dbReference type="Gene3D" id="1.10.10.10">
    <property type="entry name" value="Winged helix-like DNA-binding domain superfamily/Winged helix DNA-binding domain"/>
    <property type="match status" value="1"/>
</dbReference>
<dbReference type="NCBIfam" id="TIGR00589">
    <property type="entry name" value="ogt"/>
    <property type="match status" value="1"/>
</dbReference>
<protein>
    <recommendedName>
        <fullName evidence="7">Methylated-DNA-[protein]-cysteine S-methyltransferase DNA binding domain-containing protein</fullName>
    </recommendedName>
</protein>
<keyword evidence="3" id="KW-0808">Transferase</keyword>